<dbReference type="Gene3D" id="1.25.40.10">
    <property type="entry name" value="Tetratricopeptide repeat domain"/>
    <property type="match status" value="1"/>
</dbReference>
<evidence type="ECO:0000259" key="6">
    <source>
        <dbReference type="PROSITE" id="PS50123"/>
    </source>
</evidence>
<evidence type="ECO:0000256" key="3">
    <source>
        <dbReference type="ARBA" id="ARBA00022603"/>
    </source>
</evidence>
<dbReference type="Gene3D" id="1.10.155.10">
    <property type="entry name" value="Chemotaxis receptor methyltransferase CheR, N-terminal domain"/>
    <property type="match status" value="1"/>
</dbReference>
<dbReference type="Proteomes" id="UP001482513">
    <property type="component" value="Unassembled WGS sequence"/>
</dbReference>
<dbReference type="InterPro" id="IPR029063">
    <property type="entry name" value="SAM-dependent_MTases_sf"/>
</dbReference>
<reference evidence="7 8" key="1">
    <citation type="submission" date="2022-04" db="EMBL/GenBank/DDBJ databases">
        <title>Positive selection, recombination, and allopatry shape intraspecific diversity of widespread and dominant cyanobacteria.</title>
        <authorList>
            <person name="Wei J."/>
            <person name="Shu W."/>
            <person name="Hu C."/>
        </authorList>
    </citation>
    <scope>NUCLEOTIDE SEQUENCE [LARGE SCALE GENOMIC DNA]</scope>
    <source>
        <strain evidence="7 8">DQ-A4</strain>
    </source>
</reference>
<keyword evidence="3" id="KW-0489">Methyltransferase</keyword>
<evidence type="ECO:0000256" key="1">
    <source>
        <dbReference type="ARBA" id="ARBA00001541"/>
    </source>
</evidence>
<dbReference type="SUPFAM" id="SSF48452">
    <property type="entry name" value="TPR-like"/>
    <property type="match status" value="1"/>
</dbReference>
<gene>
    <name evidence="7" type="ORF">NC992_00880</name>
</gene>
<evidence type="ECO:0000256" key="4">
    <source>
        <dbReference type="ARBA" id="ARBA00022679"/>
    </source>
</evidence>
<dbReference type="InterPro" id="IPR050903">
    <property type="entry name" value="Bact_Chemotaxis_MeTrfase"/>
</dbReference>
<dbReference type="SUPFAM" id="SSF53335">
    <property type="entry name" value="S-adenosyl-L-methionine-dependent methyltransferases"/>
    <property type="match status" value="1"/>
</dbReference>
<evidence type="ECO:0000313" key="7">
    <source>
        <dbReference type="EMBL" id="MEP0945415.1"/>
    </source>
</evidence>
<dbReference type="InterPro" id="IPR011990">
    <property type="entry name" value="TPR-like_helical_dom_sf"/>
</dbReference>
<protein>
    <recommendedName>
        <fullName evidence="2">protein-glutamate O-methyltransferase</fullName>
        <ecNumber evidence="2">2.1.1.80</ecNumber>
    </recommendedName>
</protein>
<dbReference type="SMART" id="SM00028">
    <property type="entry name" value="TPR"/>
    <property type="match status" value="3"/>
</dbReference>
<dbReference type="PRINTS" id="PR00996">
    <property type="entry name" value="CHERMTFRASE"/>
</dbReference>
<evidence type="ECO:0000256" key="5">
    <source>
        <dbReference type="ARBA" id="ARBA00022691"/>
    </source>
</evidence>
<dbReference type="SMART" id="SM00138">
    <property type="entry name" value="MeTrc"/>
    <property type="match status" value="1"/>
</dbReference>
<dbReference type="Gene3D" id="3.40.50.150">
    <property type="entry name" value="Vaccinia Virus protein VP39"/>
    <property type="match status" value="1"/>
</dbReference>
<keyword evidence="5" id="KW-0949">S-adenosyl-L-methionine</keyword>
<accession>A0ABV0JY22</accession>
<dbReference type="Pfam" id="PF01739">
    <property type="entry name" value="CheR"/>
    <property type="match status" value="1"/>
</dbReference>
<dbReference type="EC" id="2.1.1.80" evidence="2"/>
<dbReference type="PANTHER" id="PTHR24422">
    <property type="entry name" value="CHEMOTAXIS PROTEIN METHYLTRANSFERASE"/>
    <property type="match status" value="1"/>
</dbReference>
<dbReference type="Pfam" id="PF13181">
    <property type="entry name" value="TPR_8"/>
    <property type="match status" value="1"/>
</dbReference>
<comment type="catalytic activity">
    <reaction evidence="1">
        <text>L-glutamyl-[protein] + S-adenosyl-L-methionine = [protein]-L-glutamate 5-O-methyl ester + S-adenosyl-L-homocysteine</text>
        <dbReference type="Rhea" id="RHEA:24452"/>
        <dbReference type="Rhea" id="RHEA-COMP:10208"/>
        <dbReference type="Rhea" id="RHEA-COMP:10311"/>
        <dbReference type="ChEBI" id="CHEBI:29973"/>
        <dbReference type="ChEBI" id="CHEBI:57856"/>
        <dbReference type="ChEBI" id="CHEBI:59789"/>
        <dbReference type="ChEBI" id="CHEBI:82795"/>
        <dbReference type="EC" id="2.1.1.80"/>
    </reaction>
</comment>
<keyword evidence="4" id="KW-0808">Transferase</keyword>
<dbReference type="RefSeq" id="WP_190698129.1">
    <property type="nucleotide sequence ID" value="NZ_JAMPKX010000001.1"/>
</dbReference>
<dbReference type="InterPro" id="IPR019734">
    <property type="entry name" value="TPR_rpt"/>
</dbReference>
<dbReference type="Pfam" id="PF14559">
    <property type="entry name" value="TPR_19"/>
    <property type="match status" value="1"/>
</dbReference>
<sequence length="508" mass="56615">MDDLILKRISDLIADHSGLCIRPQDFQILSDKVWLRAKALGLTTLAAYHDYLKALDQGSLALNSFKAQPSPPQQRSEWQELYSILTINESYFFRDSNQLRLLSDRLLPEIIQRKQAAAPLSSKPSLRIWSAGCSTGEELYSIAIALDQLNFPWHQWDAQLIGTDISAAAVHSARQGLYSSWSFRQTPAAIQQKYFQADRQAYKICDRLQQHVVFQVGNLLKDPCPSRGHGPGDLDLILCRNVFIYLDRQAIGQIIQRFHSALVPQGYLLTGHTELYGQNTSPFLVTSFPETVVYQKPPQAALPQAAAIDAAAPWQSLASSQPARLTPKTAPPSLDDGLAAALQEAAAFLQQDDYTSAIRAAKQLYLAHPDCTAARQIAARAYANTGCYSQAKQLCQRVICDDPLSLDMHYLLAQIAEDENNLEAAKEHLRKIIYLDPDFVKAYLDLASIYDRTRQPEKAKTTREHALTLLAKLPPNTVLDDHSDATVAQWQAHLKQQVAGGDRQSSQD</sequence>
<keyword evidence="8" id="KW-1185">Reference proteome</keyword>
<proteinExistence type="predicted"/>
<dbReference type="PANTHER" id="PTHR24422:SF19">
    <property type="entry name" value="CHEMOTAXIS PROTEIN METHYLTRANSFERASE"/>
    <property type="match status" value="1"/>
</dbReference>
<organism evidence="7 8">
    <name type="scientific">Leptolyngbya subtilissima DQ-A4</name>
    <dbReference type="NCBI Taxonomy" id="2933933"/>
    <lineage>
        <taxon>Bacteria</taxon>
        <taxon>Bacillati</taxon>
        <taxon>Cyanobacteriota</taxon>
        <taxon>Cyanophyceae</taxon>
        <taxon>Leptolyngbyales</taxon>
        <taxon>Leptolyngbyaceae</taxon>
        <taxon>Leptolyngbya group</taxon>
        <taxon>Leptolyngbya</taxon>
    </lineage>
</organism>
<dbReference type="InterPro" id="IPR036804">
    <property type="entry name" value="CheR_N_sf"/>
</dbReference>
<comment type="caution">
    <text evidence="7">The sequence shown here is derived from an EMBL/GenBank/DDBJ whole genome shotgun (WGS) entry which is preliminary data.</text>
</comment>
<dbReference type="EMBL" id="JAMPKX010000001">
    <property type="protein sequence ID" value="MEP0945415.1"/>
    <property type="molecule type" value="Genomic_DNA"/>
</dbReference>
<evidence type="ECO:0000313" key="8">
    <source>
        <dbReference type="Proteomes" id="UP001482513"/>
    </source>
</evidence>
<dbReference type="PROSITE" id="PS50123">
    <property type="entry name" value="CHER"/>
    <property type="match status" value="1"/>
</dbReference>
<name>A0ABV0JY22_9CYAN</name>
<evidence type="ECO:0000256" key="2">
    <source>
        <dbReference type="ARBA" id="ARBA00012534"/>
    </source>
</evidence>
<feature type="domain" description="CheR-type methyltransferase" evidence="6">
    <location>
        <begin position="1"/>
        <end position="299"/>
    </location>
</feature>
<dbReference type="InterPro" id="IPR022642">
    <property type="entry name" value="CheR_C"/>
</dbReference>
<dbReference type="InterPro" id="IPR000780">
    <property type="entry name" value="CheR_MeTrfase"/>
</dbReference>